<name>A0A4U5V427_COLLU</name>
<dbReference type="Proteomes" id="UP000298787">
    <property type="component" value="Chromosome 14"/>
</dbReference>
<accession>A0A4U5V427</accession>
<proteinExistence type="predicted"/>
<evidence type="ECO:0000313" key="3">
    <source>
        <dbReference type="Proteomes" id="UP000298787"/>
    </source>
</evidence>
<protein>
    <submittedName>
        <fullName evidence="2">Uncharacterized protein</fullName>
    </submittedName>
</protein>
<keyword evidence="3" id="KW-1185">Reference proteome</keyword>
<feature type="region of interest" description="Disordered" evidence="1">
    <location>
        <begin position="170"/>
        <end position="194"/>
    </location>
</feature>
<dbReference type="EMBL" id="CM014091">
    <property type="protein sequence ID" value="TKS82567.1"/>
    <property type="molecule type" value="Genomic_DNA"/>
</dbReference>
<organism evidence="2 3">
    <name type="scientific">Collichthys lucidus</name>
    <name type="common">Big head croaker</name>
    <name type="synonym">Sciaena lucida</name>
    <dbReference type="NCBI Taxonomy" id="240159"/>
    <lineage>
        <taxon>Eukaryota</taxon>
        <taxon>Metazoa</taxon>
        <taxon>Chordata</taxon>
        <taxon>Craniata</taxon>
        <taxon>Vertebrata</taxon>
        <taxon>Euteleostomi</taxon>
        <taxon>Actinopterygii</taxon>
        <taxon>Neopterygii</taxon>
        <taxon>Teleostei</taxon>
        <taxon>Neoteleostei</taxon>
        <taxon>Acanthomorphata</taxon>
        <taxon>Eupercaria</taxon>
        <taxon>Sciaenidae</taxon>
        <taxon>Collichthys</taxon>
    </lineage>
</organism>
<evidence type="ECO:0000313" key="2">
    <source>
        <dbReference type="EMBL" id="TKS82567.1"/>
    </source>
</evidence>
<dbReference type="AlphaFoldDB" id="A0A4U5V427"/>
<sequence length="330" mass="38101">MEACGLGGQLHDGWMRRDPARDFTNRTARALAPFYRKSPRCCLSARCSRSAAAVSVKRAKRNPPQEGESTYLVLEHVGMMVLPYCLCWAPVEKIWATLCDDSSACFLANAYLMFWQQKWWKIKIPVKIQFDHFGARSKWFTLPEIESHVDVWSIKPPDFSLKLYRSVSDPQKKERRTHSNIAEPQRGETKKRPGTFLPKVLHKSYQRSEDPPKFIASYRPPDPLQSDLMFVKAGKYPTGPYKNPKPHDFRPLDEDLPDIVTTYERDPGNLKFKLKHMDIKTPTKKRSVQRILGPCGGETLEIVEKQILTLVLKFIFTCAYLSFFKQCNVE</sequence>
<reference evidence="2 3" key="1">
    <citation type="submission" date="2019-01" db="EMBL/GenBank/DDBJ databases">
        <title>Genome Assembly of Collichthys lucidus.</title>
        <authorList>
            <person name="Cai M."/>
            <person name="Xiao S."/>
        </authorList>
    </citation>
    <scope>NUCLEOTIDE SEQUENCE [LARGE SCALE GENOMIC DNA]</scope>
    <source>
        <strain evidence="2">JT15FE1705JMU</strain>
        <tissue evidence="2">Muscle</tissue>
    </source>
</reference>
<evidence type="ECO:0000256" key="1">
    <source>
        <dbReference type="SAM" id="MobiDB-lite"/>
    </source>
</evidence>
<gene>
    <name evidence="2" type="ORF">D9C73_016676</name>
</gene>